<comment type="caution">
    <text evidence="2">The sequence shown here is derived from an EMBL/GenBank/DDBJ whole genome shotgun (WGS) entry which is preliminary data.</text>
</comment>
<feature type="chain" id="PRO_5042555640" evidence="1">
    <location>
        <begin position="22"/>
        <end position="161"/>
    </location>
</feature>
<protein>
    <submittedName>
        <fullName evidence="2">Uncharacterized protein</fullName>
    </submittedName>
</protein>
<dbReference type="EMBL" id="JASWJB010000095">
    <property type="protein sequence ID" value="KAK2598933.1"/>
    <property type="molecule type" value="Genomic_DNA"/>
</dbReference>
<reference evidence="2" key="1">
    <citation type="submission" date="2023-06" db="EMBL/GenBank/DDBJ databases">
        <title>Conoideocrella luteorostrata (Hypocreales: Clavicipitaceae), a potential biocontrol fungus for elongate hemlock scale in United States Christmas tree production areas.</title>
        <authorList>
            <person name="Barrett H."/>
            <person name="Lovett B."/>
            <person name="Macias A.M."/>
            <person name="Stajich J.E."/>
            <person name="Kasson M.T."/>
        </authorList>
    </citation>
    <scope>NUCLEOTIDE SEQUENCE</scope>
    <source>
        <strain evidence="2">ARSEF 14590</strain>
    </source>
</reference>
<evidence type="ECO:0000313" key="3">
    <source>
        <dbReference type="Proteomes" id="UP001251528"/>
    </source>
</evidence>
<proteinExistence type="predicted"/>
<accession>A0AAJ0CTF0</accession>
<dbReference type="Proteomes" id="UP001251528">
    <property type="component" value="Unassembled WGS sequence"/>
</dbReference>
<sequence>MGRLPGPQKVFLLLFAPLVYAAKTAEPWAICSESCQACLQPVHFNDTQLSDLNIVQSCQSGLGLYSTYLCLEIYCGSEYRRLALQERNETCQSALGLSIPPFSIVANLTSDNAADVRRITEDDVFDPSNPAREIVLPALDFFTAWYDTLVSGLHCRTDTGL</sequence>
<gene>
    <name evidence="2" type="ORF">QQS21_005611</name>
</gene>
<feature type="signal peptide" evidence="1">
    <location>
        <begin position="1"/>
        <end position="21"/>
    </location>
</feature>
<name>A0AAJ0CTF0_9HYPO</name>
<evidence type="ECO:0000256" key="1">
    <source>
        <dbReference type="SAM" id="SignalP"/>
    </source>
</evidence>
<keyword evidence="1" id="KW-0732">Signal</keyword>
<organism evidence="2 3">
    <name type="scientific">Conoideocrella luteorostrata</name>
    <dbReference type="NCBI Taxonomy" id="1105319"/>
    <lineage>
        <taxon>Eukaryota</taxon>
        <taxon>Fungi</taxon>
        <taxon>Dikarya</taxon>
        <taxon>Ascomycota</taxon>
        <taxon>Pezizomycotina</taxon>
        <taxon>Sordariomycetes</taxon>
        <taxon>Hypocreomycetidae</taxon>
        <taxon>Hypocreales</taxon>
        <taxon>Clavicipitaceae</taxon>
        <taxon>Conoideocrella</taxon>
    </lineage>
</organism>
<keyword evidence="3" id="KW-1185">Reference proteome</keyword>
<evidence type="ECO:0000313" key="2">
    <source>
        <dbReference type="EMBL" id="KAK2598933.1"/>
    </source>
</evidence>
<dbReference type="AlphaFoldDB" id="A0AAJ0CTF0"/>